<dbReference type="SMART" id="SM00579">
    <property type="entry name" value="FBD"/>
    <property type="match status" value="1"/>
</dbReference>
<gene>
    <name evidence="2" type="ORF">MKW98_020754</name>
</gene>
<dbReference type="Pfam" id="PF08387">
    <property type="entry name" value="FBD"/>
    <property type="match status" value="1"/>
</dbReference>
<dbReference type="EMBL" id="JAJJMB010001184">
    <property type="protein sequence ID" value="KAI3958112.1"/>
    <property type="molecule type" value="Genomic_DNA"/>
</dbReference>
<keyword evidence="3" id="KW-1185">Reference proteome</keyword>
<comment type="caution">
    <text evidence="2">The sequence shown here is derived from an EMBL/GenBank/DDBJ whole genome shotgun (WGS) entry which is preliminary data.</text>
</comment>
<protein>
    <recommendedName>
        <fullName evidence="1">FBD domain-containing protein</fullName>
    </recommendedName>
</protein>
<proteinExistence type="predicted"/>
<sequence>MFLEETEEDENAEAYLELPSSEKDVYAKRMMKLLGAVSMVKKMELSSGFLEVLSQAPDLLDCQPPRLCDLQYLFLEMWYTRGCLRAIAYLCKISPHITFLSLTCKESNLVDVGDDWEAGLSFPGMLSHLKYVQIEVVEGCDAELKLLRFLLKNAENLKEVALFFCSSVGSPDGDRQIEQFKDKLRAVVPTASSSIQLVFET</sequence>
<reference evidence="2" key="1">
    <citation type="submission" date="2022-04" db="EMBL/GenBank/DDBJ databases">
        <title>A functionally conserved STORR gene fusion in Papaver species that diverged 16.8 million years ago.</title>
        <authorList>
            <person name="Catania T."/>
        </authorList>
    </citation>
    <scope>NUCLEOTIDE SEQUENCE</scope>
    <source>
        <strain evidence="2">S-188037</strain>
    </source>
</reference>
<dbReference type="Proteomes" id="UP001202328">
    <property type="component" value="Unassembled WGS sequence"/>
</dbReference>
<accession>A0AAD4THV3</accession>
<evidence type="ECO:0000313" key="2">
    <source>
        <dbReference type="EMBL" id="KAI3958112.1"/>
    </source>
</evidence>
<dbReference type="InterPro" id="IPR006566">
    <property type="entry name" value="FBD"/>
</dbReference>
<dbReference type="AlphaFoldDB" id="A0AAD4THV3"/>
<evidence type="ECO:0000313" key="3">
    <source>
        <dbReference type="Proteomes" id="UP001202328"/>
    </source>
</evidence>
<organism evidence="2 3">
    <name type="scientific">Papaver atlanticum</name>
    <dbReference type="NCBI Taxonomy" id="357466"/>
    <lineage>
        <taxon>Eukaryota</taxon>
        <taxon>Viridiplantae</taxon>
        <taxon>Streptophyta</taxon>
        <taxon>Embryophyta</taxon>
        <taxon>Tracheophyta</taxon>
        <taxon>Spermatophyta</taxon>
        <taxon>Magnoliopsida</taxon>
        <taxon>Ranunculales</taxon>
        <taxon>Papaveraceae</taxon>
        <taxon>Papaveroideae</taxon>
        <taxon>Papaver</taxon>
    </lineage>
</organism>
<feature type="domain" description="FBD" evidence="1">
    <location>
        <begin position="123"/>
        <end position="200"/>
    </location>
</feature>
<evidence type="ECO:0000259" key="1">
    <source>
        <dbReference type="SMART" id="SM00579"/>
    </source>
</evidence>
<name>A0AAD4THV3_9MAGN</name>